<comment type="caution">
    <text evidence="6">The sequence shown here is derived from an EMBL/GenBank/DDBJ whole genome shotgun (WGS) entry which is preliminary data.</text>
</comment>
<evidence type="ECO:0000256" key="1">
    <source>
        <dbReference type="ARBA" id="ARBA00004613"/>
    </source>
</evidence>
<dbReference type="Pfam" id="PF13229">
    <property type="entry name" value="Beta_helix"/>
    <property type="match status" value="1"/>
</dbReference>
<dbReference type="InterPro" id="IPR006626">
    <property type="entry name" value="PbH1"/>
</dbReference>
<dbReference type="InterPro" id="IPR011459">
    <property type="entry name" value="DUF1565"/>
</dbReference>
<evidence type="ECO:0000313" key="6">
    <source>
        <dbReference type="EMBL" id="MCP2167766.1"/>
    </source>
</evidence>
<dbReference type="InterPro" id="IPR011050">
    <property type="entry name" value="Pectin_lyase_fold/virulence"/>
</dbReference>
<dbReference type="EMBL" id="JAMTCK010000011">
    <property type="protein sequence ID" value="MCP2167766.1"/>
    <property type="molecule type" value="Genomic_DNA"/>
</dbReference>
<feature type="domain" description="Right handed beta helix" evidence="5">
    <location>
        <begin position="230"/>
        <end position="393"/>
    </location>
</feature>
<reference evidence="6" key="1">
    <citation type="submission" date="2022-06" db="EMBL/GenBank/DDBJ databases">
        <title>Genomic Encyclopedia of Archaeal and Bacterial Type Strains, Phase II (KMG-II): from individual species to whole genera.</title>
        <authorList>
            <person name="Goeker M."/>
        </authorList>
    </citation>
    <scope>NUCLEOTIDE SEQUENCE</scope>
    <source>
        <strain evidence="6">DSM 43935</strain>
    </source>
</reference>
<evidence type="ECO:0000256" key="3">
    <source>
        <dbReference type="ARBA" id="ARBA00022729"/>
    </source>
</evidence>
<sequence>MSAVGLVAPNADPVPSNAIIVSATAGNDSWPGTEAQPLKTVKQALRRATAGTMTTIVLREGVYRENLGAIVKPITLQPYPGEQAWFKGSSVVSPASFVADGARWRLDNWQPTDMCLTKNVLGTANPCVVNPADLTAANPIGGDPEMVFVDGTPQTQVDALAKVGANSFYWDSVKFQIFLGQNPAGHTVEIADKSYALHFMAGAENSVVRGLGFAQYATSLNYSKHPAALITQASGTVFENNTVTLNAAAGMALHASNVRAIGNTITRNGSNGLLSNRASNLTLRGNQVVANNLEDTGLQGNSLAGAGMKATFLHDSVISDNVFADNHGTGFWCDLACYRVTIVRNTARNNTKHGLYYEVSSQGLIASNLAVGNTSTGLKISGANHVRTYNNTFADNGQALLVAEDPRPKAGCTNDANNCPLPADAALGITYDTADVTLVNNIFAAGTATTPLVDTVDGNPVSSGKRPGAAGMIPAGQMDNNGYYRARATQPATLVNWVHAADTGYSAYASLPAFRATGRDTHGSYQETSYFVAGDYRLVPGSPAETAGAALPADVAAAIGVPATGPVALGALRWP</sequence>
<dbReference type="SUPFAM" id="SSF51126">
    <property type="entry name" value="Pectin lyase-like"/>
    <property type="match status" value="1"/>
</dbReference>
<gene>
    <name evidence="6" type="ORF">LX83_004639</name>
</gene>
<dbReference type="GO" id="GO:0005576">
    <property type="term" value="C:extracellular region"/>
    <property type="evidence" value="ECO:0007669"/>
    <property type="project" value="UniProtKB-SubCell"/>
</dbReference>
<dbReference type="InterPro" id="IPR039448">
    <property type="entry name" value="Beta_helix"/>
</dbReference>
<dbReference type="SMART" id="SM00710">
    <property type="entry name" value="PbH1"/>
    <property type="match status" value="6"/>
</dbReference>
<name>A0AAE3KGY6_9PSEU</name>
<evidence type="ECO:0000256" key="2">
    <source>
        <dbReference type="ARBA" id="ARBA00022525"/>
    </source>
</evidence>
<dbReference type="AlphaFoldDB" id="A0AAE3KGY6"/>
<dbReference type="PANTHER" id="PTHR40088">
    <property type="entry name" value="PECTATE LYASE (EUROFUNG)"/>
    <property type="match status" value="1"/>
</dbReference>
<dbReference type="Proteomes" id="UP001206128">
    <property type="component" value="Unassembled WGS sequence"/>
</dbReference>
<dbReference type="InterPro" id="IPR022441">
    <property type="entry name" value="Para_beta_helix_rpt-2"/>
</dbReference>
<comment type="subcellular location">
    <subcellularLocation>
        <location evidence="1">Secreted</location>
    </subcellularLocation>
</comment>
<dbReference type="InterPro" id="IPR012334">
    <property type="entry name" value="Pectin_lyas_fold"/>
</dbReference>
<dbReference type="Pfam" id="PF07602">
    <property type="entry name" value="DUF1565"/>
    <property type="match status" value="1"/>
</dbReference>
<dbReference type="GO" id="GO:0016837">
    <property type="term" value="F:carbon-oxygen lyase activity, acting on polysaccharides"/>
    <property type="evidence" value="ECO:0007669"/>
    <property type="project" value="TreeGrafter"/>
</dbReference>
<evidence type="ECO:0000259" key="5">
    <source>
        <dbReference type="Pfam" id="PF13229"/>
    </source>
</evidence>
<dbReference type="NCBIfam" id="TIGR03804">
    <property type="entry name" value="para_beta_helix"/>
    <property type="match status" value="1"/>
</dbReference>
<accession>A0AAE3KGY6</accession>
<evidence type="ECO:0000313" key="7">
    <source>
        <dbReference type="Proteomes" id="UP001206128"/>
    </source>
</evidence>
<keyword evidence="2" id="KW-0964">Secreted</keyword>
<keyword evidence="3" id="KW-0732">Signal</keyword>
<feature type="domain" description="DUF1565" evidence="4">
    <location>
        <begin position="25"/>
        <end position="69"/>
    </location>
</feature>
<keyword evidence="7" id="KW-1185">Reference proteome</keyword>
<dbReference type="InterPro" id="IPR052052">
    <property type="entry name" value="Polysaccharide_Lyase_9"/>
</dbReference>
<organism evidence="6 7">
    <name type="scientific">Goodfellowiella coeruleoviolacea</name>
    <dbReference type="NCBI Taxonomy" id="334858"/>
    <lineage>
        <taxon>Bacteria</taxon>
        <taxon>Bacillati</taxon>
        <taxon>Actinomycetota</taxon>
        <taxon>Actinomycetes</taxon>
        <taxon>Pseudonocardiales</taxon>
        <taxon>Pseudonocardiaceae</taxon>
        <taxon>Goodfellowiella</taxon>
    </lineage>
</organism>
<evidence type="ECO:0000259" key="4">
    <source>
        <dbReference type="Pfam" id="PF07602"/>
    </source>
</evidence>
<proteinExistence type="predicted"/>
<dbReference type="Gene3D" id="2.160.20.10">
    <property type="entry name" value="Single-stranded right-handed beta-helix, Pectin lyase-like"/>
    <property type="match status" value="2"/>
</dbReference>
<dbReference type="PANTHER" id="PTHR40088:SF2">
    <property type="entry name" value="SECRETED SUGAR HYDROLASE"/>
    <property type="match status" value="1"/>
</dbReference>
<protein>
    <submittedName>
        <fullName evidence="6">Parallel beta-helix repeat (Two copies)</fullName>
    </submittedName>
</protein>